<dbReference type="GO" id="GO:1990519">
    <property type="term" value="P:pyrimidine nucleotide import into mitochondrion"/>
    <property type="evidence" value="ECO:0007669"/>
    <property type="project" value="TreeGrafter"/>
</dbReference>
<evidence type="ECO:0000256" key="15">
    <source>
        <dbReference type="ARBA" id="ARBA00023242"/>
    </source>
</evidence>
<dbReference type="Pfam" id="PF17907">
    <property type="entry name" value="AWS"/>
    <property type="match status" value="1"/>
</dbReference>
<feature type="compositionally biased region" description="Low complexity" evidence="18">
    <location>
        <begin position="70"/>
        <end position="82"/>
    </location>
</feature>
<feature type="region of interest" description="Disordered" evidence="18">
    <location>
        <begin position="181"/>
        <end position="208"/>
    </location>
</feature>
<evidence type="ECO:0000259" key="20">
    <source>
        <dbReference type="PROSITE" id="PS50868"/>
    </source>
</evidence>
<evidence type="ECO:0000256" key="4">
    <source>
        <dbReference type="ARBA" id="ARBA00022448"/>
    </source>
</evidence>
<dbReference type="InterPro" id="IPR023395">
    <property type="entry name" value="MCP_dom_sf"/>
</dbReference>
<feature type="repeat" description="Solcar" evidence="16">
    <location>
        <begin position="765"/>
        <end position="876"/>
    </location>
</feature>
<evidence type="ECO:0000256" key="17">
    <source>
        <dbReference type="SAM" id="Coils"/>
    </source>
</evidence>
<dbReference type="PANTHER" id="PTHR45829">
    <property type="entry name" value="MITOCHONDRIAL CARRIER PROTEIN RIM2"/>
    <property type="match status" value="1"/>
</dbReference>
<dbReference type="PROSITE" id="PS50868">
    <property type="entry name" value="POST_SET"/>
    <property type="match status" value="1"/>
</dbReference>
<gene>
    <name evidence="22" type="ORF">BJ878DRAFT_536504</name>
</gene>
<evidence type="ECO:0000313" key="23">
    <source>
        <dbReference type="Proteomes" id="UP000887226"/>
    </source>
</evidence>
<dbReference type="Gene3D" id="2.170.270.10">
    <property type="entry name" value="SET domain"/>
    <property type="match status" value="1"/>
</dbReference>
<proteinExistence type="predicted"/>
<keyword evidence="23" id="KW-1185">Reference proteome</keyword>
<dbReference type="GO" id="GO:0042054">
    <property type="term" value="F:histone methyltransferase activity"/>
    <property type="evidence" value="ECO:0007669"/>
    <property type="project" value="InterPro"/>
</dbReference>
<keyword evidence="6" id="KW-0489">Methyltransferase</keyword>
<evidence type="ECO:0000256" key="12">
    <source>
        <dbReference type="ARBA" id="ARBA00022989"/>
    </source>
</evidence>
<dbReference type="GO" id="GO:0005743">
    <property type="term" value="C:mitochondrial inner membrane"/>
    <property type="evidence" value="ECO:0007669"/>
    <property type="project" value="UniProtKB-SubCell"/>
</dbReference>
<evidence type="ECO:0000256" key="16">
    <source>
        <dbReference type="PROSITE-ProRule" id="PRU00282"/>
    </source>
</evidence>
<dbReference type="GO" id="GO:0015218">
    <property type="term" value="F:pyrimidine nucleotide transmembrane transporter activity"/>
    <property type="evidence" value="ECO:0007669"/>
    <property type="project" value="InterPro"/>
</dbReference>
<dbReference type="InterPro" id="IPR001214">
    <property type="entry name" value="SET_dom"/>
</dbReference>
<evidence type="ECO:0000256" key="3">
    <source>
        <dbReference type="ARBA" id="ARBA00004448"/>
    </source>
</evidence>
<dbReference type="SMART" id="SM00508">
    <property type="entry name" value="PostSET"/>
    <property type="match status" value="1"/>
</dbReference>
<keyword evidence="9 16" id="KW-0812">Transmembrane</keyword>
<evidence type="ECO:0000256" key="18">
    <source>
        <dbReference type="SAM" id="MobiDB-lite"/>
    </source>
</evidence>
<feature type="domain" description="Post-SET" evidence="20">
    <location>
        <begin position="574"/>
        <end position="590"/>
    </location>
</feature>
<dbReference type="AlphaFoldDB" id="A0A9P7YWX7"/>
<comment type="subcellular location">
    <subcellularLocation>
        <location evidence="2">Chromosome</location>
    </subcellularLocation>
    <subcellularLocation>
        <location evidence="3">Mitochondrion inner membrane</location>
        <topology evidence="3">Multi-pass membrane protein</topology>
    </subcellularLocation>
    <subcellularLocation>
        <location evidence="1">Nucleus</location>
    </subcellularLocation>
</comment>
<feature type="region of interest" description="Disordered" evidence="18">
    <location>
        <begin position="690"/>
        <end position="757"/>
    </location>
</feature>
<evidence type="ECO:0000313" key="22">
    <source>
        <dbReference type="EMBL" id="KAG9241489.1"/>
    </source>
</evidence>
<evidence type="ECO:0000256" key="11">
    <source>
        <dbReference type="ARBA" id="ARBA00022792"/>
    </source>
</evidence>
<comment type="caution">
    <text evidence="22">The sequence shown here is derived from an EMBL/GenBank/DDBJ whole genome shotgun (WGS) entry which is preliminary data.</text>
</comment>
<dbReference type="GO" id="GO:0005694">
    <property type="term" value="C:chromosome"/>
    <property type="evidence" value="ECO:0007669"/>
    <property type="project" value="UniProtKB-SubCell"/>
</dbReference>
<accession>A0A9P7YWX7</accession>
<keyword evidence="15" id="KW-0539">Nucleus</keyword>
<feature type="compositionally biased region" description="Polar residues" evidence="18">
    <location>
        <begin position="699"/>
        <end position="728"/>
    </location>
</feature>
<dbReference type="GO" id="GO:0005634">
    <property type="term" value="C:nucleus"/>
    <property type="evidence" value="ECO:0007669"/>
    <property type="project" value="UniProtKB-SubCell"/>
</dbReference>
<feature type="compositionally biased region" description="Low complexity" evidence="18">
    <location>
        <begin position="729"/>
        <end position="744"/>
    </location>
</feature>
<evidence type="ECO:0000259" key="21">
    <source>
        <dbReference type="PROSITE" id="PS51215"/>
    </source>
</evidence>
<dbReference type="InterPro" id="IPR018108">
    <property type="entry name" value="MCP_transmembrane"/>
</dbReference>
<feature type="compositionally biased region" description="Basic and acidic residues" evidence="18">
    <location>
        <begin position="83"/>
        <end position="93"/>
    </location>
</feature>
<keyword evidence="11" id="KW-0999">Mitochondrion inner membrane</keyword>
<protein>
    <submittedName>
        <fullName evidence="22">Uncharacterized protein</fullName>
    </submittedName>
</protein>
<feature type="repeat" description="Solcar" evidence="16">
    <location>
        <begin position="886"/>
        <end position="980"/>
    </location>
</feature>
<dbReference type="SMART" id="SM00317">
    <property type="entry name" value="SET"/>
    <property type="match status" value="1"/>
</dbReference>
<name>A0A9P7YWX7_9HELO</name>
<keyword evidence="17" id="KW-0175">Coiled coil</keyword>
<evidence type="ECO:0000256" key="13">
    <source>
        <dbReference type="ARBA" id="ARBA00023128"/>
    </source>
</evidence>
<keyword evidence="4" id="KW-0813">Transport</keyword>
<dbReference type="InterPro" id="IPR046341">
    <property type="entry name" value="SET_dom_sf"/>
</dbReference>
<evidence type="ECO:0000256" key="6">
    <source>
        <dbReference type="ARBA" id="ARBA00022603"/>
    </source>
</evidence>
<dbReference type="PROSITE" id="PS50920">
    <property type="entry name" value="SOLCAR"/>
    <property type="match status" value="3"/>
</dbReference>
<feature type="domain" description="AWS" evidence="21">
    <location>
        <begin position="392"/>
        <end position="439"/>
    </location>
</feature>
<feature type="repeat" description="Solcar" evidence="16">
    <location>
        <begin position="1002"/>
        <end position="1091"/>
    </location>
</feature>
<feature type="region of interest" description="Disordered" evidence="18">
    <location>
        <begin position="627"/>
        <end position="647"/>
    </location>
</feature>
<feature type="coiled-coil region" evidence="17">
    <location>
        <begin position="270"/>
        <end position="301"/>
    </location>
</feature>
<evidence type="ECO:0000256" key="10">
    <source>
        <dbReference type="ARBA" id="ARBA00022737"/>
    </source>
</evidence>
<keyword evidence="13" id="KW-0496">Mitochondrion</keyword>
<dbReference type="Pfam" id="PF00153">
    <property type="entry name" value="Mito_carr"/>
    <property type="match status" value="3"/>
</dbReference>
<dbReference type="Gene3D" id="1.50.40.10">
    <property type="entry name" value="Mitochondrial carrier domain"/>
    <property type="match status" value="2"/>
</dbReference>
<evidence type="ECO:0000256" key="5">
    <source>
        <dbReference type="ARBA" id="ARBA00022454"/>
    </source>
</evidence>
<keyword evidence="5" id="KW-0158">Chromosome</keyword>
<dbReference type="PROSITE" id="PS51215">
    <property type="entry name" value="AWS"/>
    <property type="match status" value="1"/>
</dbReference>
<dbReference type="FunFam" id="1.50.40.10:FF:000079">
    <property type="entry name" value="Mitochondrial carrier protein RIM2"/>
    <property type="match status" value="1"/>
</dbReference>
<feature type="domain" description="SET" evidence="19">
    <location>
        <begin position="450"/>
        <end position="566"/>
    </location>
</feature>
<dbReference type="PROSITE" id="PS50280">
    <property type="entry name" value="SET"/>
    <property type="match status" value="1"/>
</dbReference>
<keyword evidence="14 16" id="KW-0472">Membrane</keyword>
<evidence type="ECO:0000256" key="1">
    <source>
        <dbReference type="ARBA" id="ARBA00004123"/>
    </source>
</evidence>
<evidence type="ECO:0000256" key="7">
    <source>
        <dbReference type="ARBA" id="ARBA00022679"/>
    </source>
</evidence>
<reference evidence="22" key="1">
    <citation type="journal article" date="2021" name="IMA Fungus">
        <title>Genomic characterization of three marine fungi, including Emericellopsis atlantica sp. nov. with signatures of a generalist lifestyle and marine biomass degradation.</title>
        <authorList>
            <person name="Hagestad O.C."/>
            <person name="Hou L."/>
            <person name="Andersen J.H."/>
            <person name="Hansen E.H."/>
            <person name="Altermark B."/>
            <person name="Li C."/>
            <person name="Kuhnert E."/>
            <person name="Cox R.J."/>
            <person name="Crous P.W."/>
            <person name="Spatafora J.W."/>
            <person name="Lail K."/>
            <person name="Amirebrahimi M."/>
            <person name="Lipzen A."/>
            <person name="Pangilinan J."/>
            <person name="Andreopoulos W."/>
            <person name="Hayes R.D."/>
            <person name="Ng V."/>
            <person name="Grigoriev I.V."/>
            <person name="Jackson S.A."/>
            <person name="Sutton T.D.S."/>
            <person name="Dobson A.D.W."/>
            <person name="Rama T."/>
        </authorList>
    </citation>
    <scope>NUCLEOTIDE SEQUENCE</scope>
    <source>
        <strain evidence="22">TRa3180A</strain>
    </source>
</reference>
<sequence>MFASLLQRVDALPAPEKLKATRPYDTEHPPLVSPSVSGSEYSQTGDASESFTPPTSLGDSASVSSTSLKPEAAASTPASEATEPGRRSARARDSIPATYNVKVLAGTSIHAPKRYKKNPTDEDETRRRIISRDALVICLASANSSPTTVQKDSQILVSAEIDALDLNWSIKKLPKSRSQLDLGSYRAPKRGAKGKSPERRKSTRSAGEALGSLTSKLFSGKKKFDDGLNRAQRELKRLADTDEYAKIDTKPVVHEVWSNGKLVVTEPHHKKRKREEEEAKAKELEKAKAKALKEAESNAKDRYPETERYKSVNGKRRKIWLSKGLYAGQDSPKLNWFGDLSGKEYDDLLKIAPDKPVGLLPMPMWHGQRFLQVDRFVGDASALWKRTKLFDSFSSKCVCTSDGGCDVDCQNRIMLYECDDTNCGAGRGHCTNRAFFDLAERRKDGGKYRIGVEVIKTQDRGYGVRSNRCFEPHQIIVEYTGEIITEDECDRRMNEDYKDNECYYLMSFDQNMIIDATKGSIARFVNHSCKPNSRMVKWIVGGKPRMALFAGDNPIMTGDELTYDYNFDPFSAKNVQECRCGSENCRGVLGPKPKDPKPIKETIKDAVKGAVKAGKAVKRKAKELLIGDNESDAPTPKRKRIKEAKGAVKAVRTGKAASSGASWKRKAKDIFELENAKAVKRSFLNTRKAIPSKSAPFTPRNTAKASTLKSNGKTQIQLSSRNSSLTIVTSESPKSAKSASSPRTSARKNLVRGSKSGPFQLASETTIRIISAPGDIGGMTAATLTAPLDVLKTRLQSDFYQNQLLQTRLQKGISPHAHLSPFRSGLLHFRETFQILGSVYRVEGWRALFKGLGPNLVGVVPARSISFYVVGNGKRTFANQFNGGKENAWVVCAAAALAGLVTSTVTNPIWLIKTRLQLDKNVVERTGGTVERRYKNSWDCVRQVVRKEGVKGLYKGMTASYLGVTEHTLQWVLYEEMKKGMARREHRIVSEGREKRIWDRTVEWTGNIGAAGSAKLVAALITYPHEVARTRLRQAPLENGHPKYTGLMQCFKLVWKEEGMAAMYGGLTPHLLRTVPSAAIMFGMYEGILKLLHAPA</sequence>
<feature type="region of interest" description="Disordered" evidence="18">
    <location>
        <begin position="1"/>
        <end position="94"/>
    </location>
</feature>
<keyword evidence="10" id="KW-0677">Repeat</keyword>
<evidence type="ECO:0000256" key="8">
    <source>
        <dbReference type="ARBA" id="ARBA00022691"/>
    </source>
</evidence>
<dbReference type="Pfam" id="PF00856">
    <property type="entry name" value="SET"/>
    <property type="match status" value="1"/>
</dbReference>
<dbReference type="OrthoDB" id="422362at2759"/>
<keyword evidence="7" id="KW-0808">Transferase</keyword>
<evidence type="ECO:0000256" key="2">
    <source>
        <dbReference type="ARBA" id="ARBA00004286"/>
    </source>
</evidence>
<dbReference type="EMBL" id="MU254205">
    <property type="protein sequence ID" value="KAG9241489.1"/>
    <property type="molecule type" value="Genomic_DNA"/>
</dbReference>
<keyword evidence="12" id="KW-1133">Transmembrane helix</keyword>
<dbReference type="Proteomes" id="UP000887226">
    <property type="component" value="Unassembled WGS sequence"/>
</dbReference>
<dbReference type="PANTHER" id="PTHR45829:SF4">
    <property type="entry name" value="MITOCHONDRIAL CARRIER PROTEIN RIM2"/>
    <property type="match status" value="1"/>
</dbReference>
<keyword evidence="8" id="KW-0949">S-adenosyl-L-methionine</keyword>
<evidence type="ECO:0000256" key="14">
    <source>
        <dbReference type="ARBA" id="ARBA00023136"/>
    </source>
</evidence>
<organism evidence="22 23">
    <name type="scientific">Calycina marina</name>
    <dbReference type="NCBI Taxonomy" id="1763456"/>
    <lineage>
        <taxon>Eukaryota</taxon>
        <taxon>Fungi</taxon>
        <taxon>Dikarya</taxon>
        <taxon>Ascomycota</taxon>
        <taxon>Pezizomycotina</taxon>
        <taxon>Leotiomycetes</taxon>
        <taxon>Helotiales</taxon>
        <taxon>Pezizellaceae</taxon>
        <taxon>Calycina</taxon>
    </lineage>
</organism>
<dbReference type="InterPro" id="IPR049562">
    <property type="entry name" value="SLC25A33/36-like"/>
</dbReference>
<dbReference type="InterPro" id="IPR006560">
    <property type="entry name" value="AWS_dom"/>
</dbReference>
<dbReference type="SUPFAM" id="SSF103506">
    <property type="entry name" value="Mitochondrial carrier"/>
    <property type="match status" value="1"/>
</dbReference>
<feature type="compositionally biased region" description="Basic and acidic residues" evidence="18">
    <location>
        <begin position="16"/>
        <end position="28"/>
    </location>
</feature>
<dbReference type="InterPro" id="IPR003616">
    <property type="entry name" value="Post-SET_dom"/>
</dbReference>
<evidence type="ECO:0000259" key="19">
    <source>
        <dbReference type="PROSITE" id="PS50280"/>
    </source>
</evidence>
<dbReference type="FunFam" id="2.170.270.10:FF:000037">
    <property type="entry name" value="Histone-lysine N-methyltransferase"/>
    <property type="match status" value="1"/>
</dbReference>
<dbReference type="GO" id="GO:0032259">
    <property type="term" value="P:methylation"/>
    <property type="evidence" value="ECO:0007669"/>
    <property type="project" value="UniProtKB-KW"/>
</dbReference>
<feature type="compositionally biased region" description="Polar residues" evidence="18">
    <location>
        <begin position="34"/>
        <end position="68"/>
    </location>
</feature>
<dbReference type="SUPFAM" id="SSF82199">
    <property type="entry name" value="SET domain"/>
    <property type="match status" value="1"/>
</dbReference>
<evidence type="ECO:0000256" key="9">
    <source>
        <dbReference type="ARBA" id="ARBA00022692"/>
    </source>
</evidence>